<dbReference type="InterPro" id="IPR011257">
    <property type="entry name" value="DNA_glycosylase"/>
</dbReference>
<dbReference type="EMBL" id="OU466862">
    <property type="protein sequence ID" value="CAH2074033.1"/>
    <property type="molecule type" value="Genomic_DNA"/>
</dbReference>
<evidence type="ECO:0000256" key="3">
    <source>
        <dbReference type="ARBA" id="ARBA00005646"/>
    </source>
</evidence>
<dbReference type="InterPro" id="IPR044811">
    <property type="entry name" value="DME/ROS1"/>
</dbReference>
<dbReference type="Gene3D" id="1.10.1670.10">
    <property type="entry name" value="Helix-hairpin-Helix base-excision DNA repair enzymes (C-terminal)"/>
    <property type="match status" value="1"/>
</dbReference>
<evidence type="ECO:0000256" key="4">
    <source>
        <dbReference type="ARBA" id="ARBA00022485"/>
    </source>
</evidence>
<dbReference type="AlphaFoldDB" id="A0AAU9T1M3"/>
<feature type="compositionally biased region" description="Polar residues" evidence="10">
    <location>
        <begin position="1"/>
        <end position="18"/>
    </location>
</feature>
<reference evidence="12 13" key="1">
    <citation type="submission" date="2022-03" db="EMBL/GenBank/DDBJ databases">
        <authorList>
            <person name="Nunn A."/>
            <person name="Chopra R."/>
            <person name="Nunn A."/>
            <person name="Contreras Garrido A."/>
        </authorList>
    </citation>
    <scope>NUCLEOTIDE SEQUENCE [LARGE SCALE GENOMIC DNA]</scope>
</reference>
<comment type="cofactor">
    <cofactor evidence="1">
        <name>[4Fe-4S] cluster</name>
        <dbReference type="ChEBI" id="CHEBI:49883"/>
    </cofactor>
</comment>
<keyword evidence="5" id="KW-0479">Metal-binding</keyword>
<evidence type="ECO:0000313" key="13">
    <source>
        <dbReference type="Proteomes" id="UP000836841"/>
    </source>
</evidence>
<evidence type="ECO:0000256" key="9">
    <source>
        <dbReference type="ARBA" id="ARBA00023242"/>
    </source>
</evidence>
<dbReference type="Pfam" id="PF15628">
    <property type="entry name" value="RRM_DME"/>
    <property type="match status" value="1"/>
</dbReference>
<keyword evidence="13" id="KW-1185">Reference proteome</keyword>
<dbReference type="InterPro" id="IPR028925">
    <property type="entry name" value="RRM_DME"/>
</dbReference>
<dbReference type="GO" id="GO:0003677">
    <property type="term" value="F:DNA binding"/>
    <property type="evidence" value="ECO:0007669"/>
    <property type="project" value="UniProtKB-KW"/>
</dbReference>
<dbReference type="SMART" id="SM00478">
    <property type="entry name" value="ENDO3c"/>
    <property type="match status" value="1"/>
</dbReference>
<comment type="subcellular location">
    <subcellularLocation>
        <location evidence="2">Nucleus</location>
    </subcellularLocation>
</comment>
<gene>
    <name evidence="12" type="ORF">TAV2_LOCUS20395</name>
</gene>
<organism evidence="12 13">
    <name type="scientific">Thlaspi arvense</name>
    <name type="common">Field penny-cress</name>
    <dbReference type="NCBI Taxonomy" id="13288"/>
    <lineage>
        <taxon>Eukaryota</taxon>
        <taxon>Viridiplantae</taxon>
        <taxon>Streptophyta</taxon>
        <taxon>Embryophyta</taxon>
        <taxon>Tracheophyta</taxon>
        <taxon>Spermatophyta</taxon>
        <taxon>Magnoliopsida</taxon>
        <taxon>eudicotyledons</taxon>
        <taxon>Gunneridae</taxon>
        <taxon>Pentapetalae</taxon>
        <taxon>rosids</taxon>
        <taxon>malvids</taxon>
        <taxon>Brassicales</taxon>
        <taxon>Brassicaceae</taxon>
        <taxon>Thlaspideae</taxon>
        <taxon>Thlaspi</taxon>
    </lineage>
</organism>
<keyword evidence="9" id="KW-0539">Nucleus</keyword>
<feature type="region of interest" description="Disordered" evidence="10">
    <location>
        <begin position="1"/>
        <end position="24"/>
    </location>
</feature>
<sequence>MESNPWTVTPGSSSSHGTKTGLVGKRTVEKLQCELDLSSLGMFDEEPHDPIDKSFHETGTPVGENKRKRGRDDDIDLLKTPPQRQKRKKIRGKVSGDVNTNKPSSKSAVKKASATAKTSVRPKRSTRRCLTFDIDAQVEDIFGSIPKRKRRSRTKSMEKPLVEFPKIQRKRRSILVQRCRYPLLKAIISKMQSGVSRKKRSNRDPIASKLNARVLRLQWRRLNLTGTSHEELWKQKSSIDFITELIEELDITRDRLSLPHNRETALVLHQKTCQQQKSAVQYKRDGSIVPFPSEKNHQTKVELDEETKRVWKLLMVSIDSEGIDGLDEDKKKWWEEERKEIHARASSFIARMRLVQGDRRFSPWKGSVVDSVVGVFLTQNVADHSSSSVFMDIAAEFPMIFNSNEGPCLEEWNEIAMNLDPRYGATTHGSCNPTIIIDEIDDDDDIDAICSQEASTSSEKSISSTNQLNKVMPEPLTSKCEATFDYFRNNVRIQDQDIVSHQQEGSNSRSDQHVRKNKKKPRTLRPKGPSAKNKPKESFDWDSLRRQAQSGGQKRRTERTMDIVDWDALRCTSVKKIGAIIRKRGMHEMLSHRIKAFLNRLVQDHEAIDLEWLRDVSPDKAKEYLMSIHGLGLKSVECVRLLSLHQTAFPVDTNVGRIVVRLGWVPLQPLPDELQMHLLELYELQYHMITFGKVFCTKVKPNCKACPMKAECRHYASARASALRDLPESEEEGTVVIHERRRKPKPVTVNFRQCLFLGEDKEREESKRLHGCEPIIEEPTSPETVCADIEDFPDPWENKDAIPTIILNKEAAMSKDLVLIGNQASSLHPIKLKFIENLRTEHCVYELPDSHPILKGFEKRELKDRVPYLLAIWMSGETASSIKPPKRICVSQGSNTLCHEKTCFSCNNIREENSQVVRGTILIPCRTAMRGGFPLNGTYFQTNEVFADHRSSINPIRVSRASIGNLRRGIVYFGSSVSACFGGIFPKQVSAYDNKVDNIQVEAIQYGFWAGYVCVRGFDRKNRKSKTLARRLHCPPSNKKKDDHE</sequence>
<dbReference type="GO" id="GO:0046872">
    <property type="term" value="F:metal ion binding"/>
    <property type="evidence" value="ECO:0007669"/>
    <property type="project" value="UniProtKB-KW"/>
</dbReference>
<dbReference type="GO" id="GO:0006284">
    <property type="term" value="P:base-excision repair"/>
    <property type="evidence" value="ECO:0007669"/>
    <property type="project" value="InterPro"/>
</dbReference>
<evidence type="ECO:0000256" key="6">
    <source>
        <dbReference type="ARBA" id="ARBA00023004"/>
    </source>
</evidence>
<dbReference type="GO" id="GO:0051539">
    <property type="term" value="F:4 iron, 4 sulfur cluster binding"/>
    <property type="evidence" value="ECO:0007669"/>
    <property type="project" value="UniProtKB-KW"/>
</dbReference>
<dbReference type="Proteomes" id="UP000836841">
    <property type="component" value="Chromosome 6"/>
</dbReference>
<dbReference type="GO" id="GO:0005634">
    <property type="term" value="C:nucleus"/>
    <property type="evidence" value="ECO:0007669"/>
    <property type="project" value="UniProtKB-SubCell"/>
</dbReference>
<accession>A0AAU9T1M3</accession>
<dbReference type="GO" id="GO:0035514">
    <property type="term" value="F:DNA demethylase activity"/>
    <property type="evidence" value="ECO:0007669"/>
    <property type="project" value="InterPro"/>
</dbReference>
<evidence type="ECO:0000256" key="2">
    <source>
        <dbReference type="ARBA" id="ARBA00004123"/>
    </source>
</evidence>
<name>A0AAU9T1M3_THLAR</name>
<feature type="compositionally biased region" description="Low complexity" evidence="10">
    <location>
        <begin position="104"/>
        <end position="119"/>
    </location>
</feature>
<evidence type="ECO:0000256" key="5">
    <source>
        <dbReference type="ARBA" id="ARBA00022723"/>
    </source>
</evidence>
<dbReference type="SMART" id="SM00525">
    <property type="entry name" value="FES"/>
    <property type="match status" value="1"/>
</dbReference>
<dbReference type="Gene3D" id="1.10.340.30">
    <property type="entry name" value="Hypothetical protein, domain 2"/>
    <property type="match status" value="1"/>
</dbReference>
<dbReference type="InterPro" id="IPR003651">
    <property type="entry name" value="Endonuclease3_FeS-loop_motif"/>
</dbReference>
<keyword evidence="7" id="KW-0411">Iron-sulfur</keyword>
<comment type="similarity">
    <text evidence="3">Belongs to the DNA glycosylase family. DEMETER subfamily.</text>
</comment>
<protein>
    <recommendedName>
        <fullName evidence="11">HhH-GPD domain-containing protein</fullName>
    </recommendedName>
</protein>
<evidence type="ECO:0000256" key="7">
    <source>
        <dbReference type="ARBA" id="ARBA00023014"/>
    </source>
</evidence>
<feature type="region of interest" description="Disordered" evidence="10">
    <location>
        <begin position="500"/>
        <end position="557"/>
    </location>
</feature>
<feature type="compositionally biased region" description="Basic and acidic residues" evidence="10">
    <location>
        <begin position="534"/>
        <end position="545"/>
    </location>
</feature>
<evidence type="ECO:0000256" key="8">
    <source>
        <dbReference type="ARBA" id="ARBA00023125"/>
    </source>
</evidence>
<dbReference type="InterPro" id="IPR028924">
    <property type="entry name" value="Perm-CXXC"/>
</dbReference>
<feature type="domain" description="HhH-GPD" evidence="11">
    <location>
        <begin position="544"/>
        <end position="694"/>
    </location>
</feature>
<dbReference type="SUPFAM" id="SSF48150">
    <property type="entry name" value="DNA-glycosylase"/>
    <property type="match status" value="1"/>
</dbReference>
<dbReference type="Pfam" id="PF15629">
    <property type="entry name" value="Perm-CXXC"/>
    <property type="match status" value="1"/>
</dbReference>
<evidence type="ECO:0000259" key="11">
    <source>
        <dbReference type="SMART" id="SM00478"/>
    </source>
</evidence>
<proteinExistence type="inferred from homology"/>
<dbReference type="InterPro" id="IPR023170">
    <property type="entry name" value="HhH_base_excis_C"/>
</dbReference>
<evidence type="ECO:0000256" key="10">
    <source>
        <dbReference type="SAM" id="MobiDB-lite"/>
    </source>
</evidence>
<evidence type="ECO:0000313" key="12">
    <source>
        <dbReference type="EMBL" id="CAH2074033.1"/>
    </source>
</evidence>
<dbReference type="InterPro" id="IPR003265">
    <property type="entry name" value="HhH-GPD_domain"/>
</dbReference>
<keyword evidence="4" id="KW-0004">4Fe-4S</keyword>
<feature type="region of interest" description="Disordered" evidence="10">
    <location>
        <begin position="40"/>
        <end position="124"/>
    </location>
</feature>
<evidence type="ECO:0000256" key="1">
    <source>
        <dbReference type="ARBA" id="ARBA00001966"/>
    </source>
</evidence>
<feature type="compositionally biased region" description="Basic residues" evidence="10">
    <location>
        <begin position="515"/>
        <end position="525"/>
    </location>
</feature>
<feature type="compositionally biased region" description="Polar residues" evidence="10">
    <location>
        <begin position="500"/>
        <end position="509"/>
    </location>
</feature>
<dbReference type="PANTHER" id="PTHR46213">
    <property type="entry name" value="TRANSCRIPTIONAL ACTIVATOR DEMETER"/>
    <property type="match status" value="1"/>
</dbReference>
<feature type="non-terminal residue" evidence="12">
    <location>
        <position position="1045"/>
    </location>
</feature>
<dbReference type="GO" id="GO:0019104">
    <property type="term" value="F:DNA N-glycosylase activity"/>
    <property type="evidence" value="ECO:0007669"/>
    <property type="project" value="InterPro"/>
</dbReference>
<dbReference type="GO" id="GO:0141166">
    <property type="term" value="P:chromosomal 5-methylcytosine DNA demethylation pathway"/>
    <property type="evidence" value="ECO:0007669"/>
    <property type="project" value="InterPro"/>
</dbReference>
<keyword evidence="8" id="KW-0238">DNA-binding</keyword>
<keyword evidence="6" id="KW-0408">Iron</keyword>
<dbReference type="PANTHER" id="PTHR46213:SF13">
    <property type="entry name" value="DEMETER-LIKE PROTEIN 2-RELATED"/>
    <property type="match status" value="1"/>
</dbReference>